<keyword evidence="2" id="KW-0853">WD repeat</keyword>
<comment type="caution">
    <text evidence="3">The sequence shown here is derived from an EMBL/GenBank/DDBJ whole genome shotgun (WGS) entry which is preliminary data.</text>
</comment>
<evidence type="ECO:0000256" key="2">
    <source>
        <dbReference type="PROSITE-ProRule" id="PRU00221"/>
    </source>
</evidence>
<keyword evidence="4" id="KW-1185">Reference proteome</keyword>
<dbReference type="SUPFAM" id="SSF50978">
    <property type="entry name" value="WD40 repeat-like"/>
    <property type="match status" value="1"/>
</dbReference>
<dbReference type="PANTHER" id="PTHR44324">
    <property type="entry name" value="WD40 REPEAT DOMAIN 95"/>
    <property type="match status" value="1"/>
</dbReference>
<dbReference type="OrthoDB" id="1068471at2759"/>
<dbReference type="InterPro" id="IPR001680">
    <property type="entry name" value="WD40_rpt"/>
</dbReference>
<dbReference type="SMART" id="SM00320">
    <property type="entry name" value="WD40"/>
    <property type="match status" value="5"/>
</dbReference>
<evidence type="ECO:0000313" key="3">
    <source>
        <dbReference type="EMBL" id="GMF32807.1"/>
    </source>
</evidence>
<dbReference type="PROSITE" id="PS50294">
    <property type="entry name" value="WD_REPEATS_REGION"/>
    <property type="match status" value="2"/>
</dbReference>
<organism evidence="3 4">
    <name type="scientific">Phytophthora lilii</name>
    <dbReference type="NCBI Taxonomy" id="2077276"/>
    <lineage>
        <taxon>Eukaryota</taxon>
        <taxon>Sar</taxon>
        <taxon>Stramenopiles</taxon>
        <taxon>Oomycota</taxon>
        <taxon>Peronosporomycetes</taxon>
        <taxon>Peronosporales</taxon>
        <taxon>Peronosporaceae</taxon>
        <taxon>Phytophthora</taxon>
    </lineage>
</organism>
<dbReference type="Proteomes" id="UP001165083">
    <property type="component" value="Unassembled WGS sequence"/>
</dbReference>
<proteinExistence type="predicted"/>
<dbReference type="InterPro" id="IPR036322">
    <property type="entry name" value="WD40_repeat_dom_sf"/>
</dbReference>
<accession>A0A9W7CNE6</accession>
<name>A0A9W7CNE6_9STRA</name>
<reference evidence="3" key="1">
    <citation type="submission" date="2023-04" db="EMBL/GenBank/DDBJ databases">
        <title>Phytophthora lilii NBRC 32176.</title>
        <authorList>
            <person name="Ichikawa N."/>
            <person name="Sato H."/>
            <person name="Tonouchi N."/>
        </authorList>
    </citation>
    <scope>NUCLEOTIDE SEQUENCE</scope>
    <source>
        <strain evidence="3">NBRC 32176</strain>
    </source>
</reference>
<dbReference type="PROSITE" id="PS50082">
    <property type="entry name" value="WD_REPEATS_2"/>
    <property type="match status" value="2"/>
</dbReference>
<dbReference type="Gene3D" id="2.130.10.10">
    <property type="entry name" value="YVTN repeat-like/Quinoprotein amine dehydrogenase"/>
    <property type="match status" value="2"/>
</dbReference>
<dbReference type="Pfam" id="PF00400">
    <property type="entry name" value="WD40"/>
    <property type="match status" value="2"/>
</dbReference>
<protein>
    <submittedName>
        <fullName evidence="3">Unnamed protein product</fullName>
    </submittedName>
</protein>
<dbReference type="InterPro" id="IPR015943">
    <property type="entry name" value="WD40/YVTN_repeat-like_dom_sf"/>
</dbReference>
<dbReference type="InterPro" id="IPR051242">
    <property type="entry name" value="WD-EF-hand_domain"/>
</dbReference>
<gene>
    <name evidence="3" type="ORF">Plil01_001401200</name>
</gene>
<feature type="repeat" description="WD" evidence="2">
    <location>
        <begin position="95"/>
        <end position="136"/>
    </location>
</feature>
<dbReference type="PANTHER" id="PTHR44324:SF4">
    <property type="entry name" value="WD40 REPEAT DOMAIN 95"/>
    <property type="match status" value="1"/>
</dbReference>
<sequence>MDTLSCSKSFFSKGHEVITDIAAIHSTTHVAASCLDGKIYVLDLHLERIGKALNGHKKGVTMLKYCANKGYLVSGGLDHCLSLWNPHVEQKIGSLKGHKHQLVGLEVVPGTPQVISSDESGLVKIWDLRMFAPLRSFKREVYVKDHTLPRTLTRPMRTMCYMASRKRIAIAHSSIFFVDLQDDELTTSGNHDRSATGFDVEERSKPLAVVFHRPSSSIVLITPREFQSWSTHSRTLIHREKMLMKVDATCVSMVEDHYSCIMGAEDGTIARAMLPRGSVILSKRLHSAEIAAVRWVNGSRQIVSSSFDGTVLISLSANLEVLHSLNHWQGIRSVSNNYASLYEQGPKGNDLKSRETQSTVENFIRLFNSVDYAQTGKITAQKAKELLDGAFMVHQHKQSSGTKKKAFSGREAITLTAFLKKAQTRLRDMQHASLSSNGSRGPDAVSIDVHSKLQHLVTVSPFDGTFCVWKLKGGSLVATGAIKKPQLETEDVVSRQPETRRLKTSLVGQVVYLDPLPYFVLVEEGHPSQLSIWSSTAIPSVFPYGHQRILCLQYGAESNAQCNETRASSRKYLQKPCEIAIICAALWMAQDTNCSSSLLCIGDDHGTIHSYATLKCQLRCVAVTGYVAIYEFDALIQEIEYLRELESSRETSRSERSNVSKVLPNSLVKLRCQWLSRKGDPVRVLSPIHQVGSSASLVAITHDSGATSFYTTEGVCVGDLFDRSIPWQLQIDQSDSNESNQIAAVKMLQDLKTHRRVSQTLQQRQSQVKHDRIRNAAIPTNRKNSEEYAKQRPGLSRFLAVANQL</sequence>
<evidence type="ECO:0000313" key="4">
    <source>
        <dbReference type="Proteomes" id="UP001165083"/>
    </source>
</evidence>
<evidence type="ECO:0000256" key="1">
    <source>
        <dbReference type="ARBA" id="ARBA00022737"/>
    </source>
</evidence>
<feature type="repeat" description="WD" evidence="2">
    <location>
        <begin position="53"/>
        <end position="85"/>
    </location>
</feature>
<keyword evidence="1" id="KW-0677">Repeat</keyword>
<dbReference type="AlphaFoldDB" id="A0A9W7CNE6"/>
<dbReference type="EMBL" id="BSXW01001018">
    <property type="protein sequence ID" value="GMF32807.1"/>
    <property type="molecule type" value="Genomic_DNA"/>
</dbReference>